<feature type="transmembrane region" description="Helical" evidence="2">
    <location>
        <begin position="571"/>
        <end position="589"/>
    </location>
</feature>
<feature type="transmembrane region" description="Helical" evidence="2">
    <location>
        <begin position="164"/>
        <end position="189"/>
    </location>
</feature>
<dbReference type="GO" id="GO:0022857">
    <property type="term" value="F:transmembrane transporter activity"/>
    <property type="evidence" value="ECO:0007669"/>
    <property type="project" value="InterPro"/>
</dbReference>
<feature type="compositionally biased region" description="Pro residues" evidence="1">
    <location>
        <begin position="301"/>
        <end position="317"/>
    </location>
</feature>
<evidence type="ECO:0000256" key="2">
    <source>
        <dbReference type="SAM" id="Phobius"/>
    </source>
</evidence>
<proteinExistence type="predicted"/>
<feature type="transmembrane region" description="Helical" evidence="2">
    <location>
        <begin position="647"/>
        <end position="669"/>
    </location>
</feature>
<keyword evidence="4" id="KW-1185">Reference proteome</keyword>
<evidence type="ECO:0000256" key="1">
    <source>
        <dbReference type="SAM" id="MobiDB-lite"/>
    </source>
</evidence>
<evidence type="ECO:0000313" key="3">
    <source>
        <dbReference type="EMBL" id="QDH14049.1"/>
    </source>
</evidence>
<feature type="transmembrane region" description="Helical" evidence="2">
    <location>
        <begin position="433"/>
        <end position="453"/>
    </location>
</feature>
<feature type="transmembrane region" description="Helical" evidence="2">
    <location>
        <begin position="486"/>
        <end position="510"/>
    </location>
</feature>
<dbReference type="Pfam" id="PF04632">
    <property type="entry name" value="FUSC"/>
    <property type="match status" value="2"/>
</dbReference>
<dbReference type="Proteomes" id="UP000318709">
    <property type="component" value="Chromosome"/>
</dbReference>
<feature type="transmembrane region" description="Helical" evidence="2">
    <location>
        <begin position="116"/>
        <end position="135"/>
    </location>
</feature>
<feature type="transmembrane region" description="Helical" evidence="2">
    <location>
        <begin position="542"/>
        <end position="565"/>
    </location>
</feature>
<dbReference type="EMBL" id="CP038231">
    <property type="protein sequence ID" value="QDH14049.1"/>
    <property type="molecule type" value="Genomic_DNA"/>
</dbReference>
<dbReference type="InterPro" id="IPR006726">
    <property type="entry name" value="PHBA_efflux_AaeB/fusaric-R"/>
</dbReference>
<dbReference type="AlphaFoldDB" id="A0A4Y6U9B2"/>
<accession>A0A4Y6U9B2</accession>
<gene>
    <name evidence="3" type="ORF">E3E12_07530</name>
</gene>
<name>A0A4Y6U9B2_9PROT</name>
<feature type="transmembrane region" description="Helical" evidence="2">
    <location>
        <begin position="516"/>
        <end position="535"/>
    </location>
</feature>
<organism evidence="3 4">
    <name type="scientific">Formicincola oecophyllae</name>
    <dbReference type="NCBI Taxonomy" id="2558361"/>
    <lineage>
        <taxon>Bacteria</taxon>
        <taxon>Pseudomonadati</taxon>
        <taxon>Pseudomonadota</taxon>
        <taxon>Alphaproteobacteria</taxon>
        <taxon>Acetobacterales</taxon>
        <taxon>Acetobacteraceae</taxon>
        <taxon>Formicincola</taxon>
    </lineage>
</organism>
<dbReference type="KEGG" id="swf:E3E12_07530"/>
<reference evidence="3 4" key="1">
    <citation type="submission" date="2019-03" db="EMBL/GenBank/DDBJ databases">
        <title>The complete genome sequence of Swingsia_sp. F3b2 LMG30590(T).</title>
        <authorList>
            <person name="Chua K.-O."/>
            <person name="Chan K.-G."/>
            <person name="See-Too W.-S."/>
        </authorList>
    </citation>
    <scope>NUCLEOTIDE SEQUENCE [LARGE SCALE GENOMIC DNA]</scope>
    <source>
        <strain evidence="3 4">F3b2</strain>
    </source>
</reference>
<dbReference type="GO" id="GO:0005886">
    <property type="term" value="C:plasma membrane"/>
    <property type="evidence" value="ECO:0007669"/>
    <property type="project" value="InterPro"/>
</dbReference>
<feature type="transmembrane region" description="Helical" evidence="2">
    <location>
        <begin position="89"/>
        <end position="110"/>
    </location>
</feature>
<dbReference type="RefSeq" id="WP_141443753.1">
    <property type="nucleotide sequence ID" value="NZ_CP038231.1"/>
</dbReference>
<keyword evidence="2" id="KW-0472">Membrane</keyword>
<keyword evidence="2" id="KW-0812">Transmembrane</keyword>
<dbReference type="OrthoDB" id="9807111at2"/>
<feature type="region of interest" description="Disordered" evidence="1">
    <location>
        <begin position="300"/>
        <end position="325"/>
    </location>
</feature>
<protein>
    <submittedName>
        <fullName evidence="3">FUSC family protein</fullName>
    </submittedName>
</protein>
<evidence type="ECO:0000313" key="4">
    <source>
        <dbReference type="Proteomes" id="UP000318709"/>
    </source>
</evidence>
<feature type="transmembrane region" description="Helical" evidence="2">
    <location>
        <begin position="140"/>
        <end position="158"/>
    </location>
</feature>
<sequence length="763" mass="81026">MLRAAQAFTSLFNAPSPTGAGRGSALAQALWRRPLLLFPPGFLFCTRSAFGCLLALGIAYQMEMTSPGWAPLIAWAVSLTSWGQSFSKAYWCFMGTLLGAVLAVVLMAAIPQAAWLFFPALGAVLGLCMFCASLAGNFRAYGWGLAGFTCAIIAMDAAPDAPSVFMTAMARVTNITLGVACEAFAGFVFSRDPAAAARLGLRATLELNMRRTCTVLCQALANQPNALELAEDEIAGILGFDSKVEFLAIEMGRAGHVGSHARASLAALAGALAGLFGGGHDFPKAPQAMVAAVAREGDPYAPAPISAPTPTGTPPNQQPQRQEADFYQSAPDIGQLVARVSAAIAALPAHLDDQADPALVLRALRAECLRQSVWMAENPALPHTGRDGLALAILANLLDDLAAATDQFRACFGLKTMGGESYRYARASWRDPVLGVQNALKIFSAIMFTGMVWEVTAWPFGKMCVAFTAIICCLFGASPTPQTGSFAFLIGTIAAACSAFMLDMLFIPMAADVYEAQALEFLVALLIGCTIRVSARTAVVGIAYGFMLFPMTVASNQGVTTALAYFNKTQAMVLAATVAVWVFRVVLPFRVKRAALRVRASMMAELRRLVTGPDTTAVEDAWVSRSLDRFSALSTPAELKESPALRAWLFGLLATLALGIHVVRLRYLVKRPGVPEAAQNEIEALLHSMANHPTETMVAARYAAAARLALMPAGALAEVPPTELTPAQRLARLDKAALSGCLLVVERLLLENRAFLDLSDSFG</sequence>
<feature type="transmembrane region" description="Helical" evidence="2">
    <location>
        <begin position="459"/>
        <end position="477"/>
    </location>
</feature>
<keyword evidence="2" id="KW-1133">Transmembrane helix</keyword>